<evidence type="ECO:0000256" key="5">
    <source>
        <dbReference type="ARBA" id="ARBA00022989"/>
    </source>
</evidence>
<dbReference type="GO" id="GO:0033179">
    <property type="term" value="C:proton-transporting V-type ATPase, V0 domain"/>
    <property type="evidence" value="ECO:0007669"/>
    <property type="project" value="InterPro"/>
</dbReference>
<feature type="transmembrane region" description="Helical" evidence="8">
    <location>
        <begin position="136"/>
        <end position="159"/>
    </location>
</feature>
<keyword evidence="5 8" id="KW-1133">Transmembrane helix</keyword>
<evidence type="ECO:0000256" key="3">
    <source>
        <dbReference type="ARBA" id="ARBA00022448"/>
    </source>
</evidence>
<accession>A0A938XCW9</accession>
<dbReference type="PANTHER" id="PTHR10263">
    <property type="entry name" value="V-TYPE PROTON ATPASE PROTEOLIPID SUBUNIT"/>
    <property type="match status" value="1"/>
</dbReference>
<protein>
    <submittedName>
        <fullName evidence="10">V-type ATP synthase subunit K</fullName>
    </submittedName>
</protein>
<evidence type="ECO:0000256" key="4">
    <source>
        <dbReference type="ARBA" id="ARBA00022692"/>
    </source>
</evidence>
<proteinExistence type="inferred from homology"/>
<comment type="caution">
    <text evidence="10">The sequence shown here is derived from an EMBL/GenBank/DDBJ whole genome shotgun (WGS) entry which is preliminary data.</text>
</comment>
<sequence>MSIWENLGLVYALLGAAAAVFLAGAGSALGVGIAGQAAAGVVTEDPSKFAKVLVLQLLPGTQGIYGLLVGFLTLSKIGLLGGGAAQLDPQTGLLVLAACLPVGIVGLISGKSQGETAAASIGIVAKKPEQFGKAMLFPAMVETYAILSLLISILAVTAIQV</sequence>
<dbReference type="CDD" id="cd18180">
    <property type="entry name" value="ATP-synt_Vo_Ao_c_NTPK_rpt2"/>
    <property type="match status" value="1"/>
</dbReference>
<evidence type="ECO:0000313" key="11">
    <source>
        <dbReference type="Proteomes" id="UP000705508"/>
    </source>
</evidence>
<evidence type="ECO:0000256" key="6">
    <source>
        <dbReference type="ARBA" id="ARBA00023065"/>
    </source>
</evidence>
<dbReference type="CDD" id="cd18179">
    <property type="entry name" value="ATP-synt_Vo_Ao_c_NTPK_rpt1"/>
    <property type="match status" value="1"/>
</dbReference>
<dbReference type="PRINTS" id="PR00122">
    <property type="entry name" value="VACATPASE"/>
</dbReference>
<dbReference type="Gene3D" id="1.20.120.610">
    <property type="entry name" value="lithium bound rotor ring of v- atpase"/>
    <property type="match status" value="1"/>
</dbReference>
<dbReference type="InterPro" id="IPR035921">
    <property type="entry name" value="F/V-ATP_Csub_sf"/>
</dbReference>
<dbReference type="RefSeq" id="WP_204906576.1">
    <property type="nucleotide sequence ID" value="NZ_JACJKS010000009.1"/>
</dbReference>
<dbReference type="GO" id="GO:0046961">
    <property type="term" value="F:proton-transporting ATPase activity, rotational mechanism"/>
    <property type="evidence" value="ECO:0007669"/>
    <property type="project" value="InterPro"/>
</dbReference>
<keyword evidence="7 8" id="KW-0472">Membrane</keyword>
<keyword evidence="6 8" id="KW-0406">Ion transport</keyword>
<comment type="similarity">
    <text evidence="2 8">Belongs to the V-ATPase proteolipid subunit family.</text>
</comment>
<gene>
    <name evidence="10" type="ORF">H6A20_07795</name>
</gene>
<comment type="subcellular location">
    <subcellularLocation>
        <location evidence="1">Membrane</location>
        <topology evidence="1">Multi-pass membrane protein</topology>
    </subcellularLocation>
</comment>
<feature type="transmembrane region" description="Helical" evidence="8">
    <location>
        <begin position="63"/>
        <end position="81"/>
    </location>
</feature>
<dbReference type="InterPro" id="IPR000245">
    <property type="entry name" value="ATPase_proteolipid_csu"/>
</dbReference>
<evidence type="ECO:0000313" key="10">
    <source>
        <dbReference type="EMBL" id="MBM6948560.1"/>
    </source>
</evidence>
<dbReference type="AlphaFoldDB" id="A0A938XCW9"/>
<evidence type="ECO:0000256" key="2">
    <source>
        <dbReference type="ARBA" id="ARBA00007296"/>
    </source>
</evidence>
<dbReference type="NCBIfam" id="NF005124">
    <property type="entry name" value="PRK06558.1"/>
    <property type="match status" value="1"/>
</dbReference>
<keyword evidence="4 8" id="KW-0812">Transmembrane</keyword>
<dbReference type="Proteomes" id="UP000705508">
    <property type="component" value="Unassembled WGS sequence"/>
</dbReference>
<dbReference type="SUPFAM" id="SSF81333">
    <property type="entry name" value="F1F0 ATP synthase subunit C"/>
    <property type="match status" value="2"/>
</dbReference>
<dbReference type="FunFam" id="1.20.120.610:FF:000005">
    <property type="entry name" value="V-type sodium ATPase subunit K"/>
    <property type="match status" value="1"/>
</dbReference>
<keyword evidence="3 8" id="KW-0813">Transport</keyword>
<evidence type="ECO:0000256" key="7">
    <source>
        <dbReference type="ARBA" id="ARBA00023136"/>
    </source>
</evidence>
<organism evidence="10 11">
    <name type="scientific">Mordavella massiliensis</name>
    <dbReference type="NCBI Taxonomy" id="1871024"/>
    <lineage>
        <taxon>Bacteria</taxon>
        <taxon>Bacillati</taxon>
        <taxon>Bacillota</taxon>
        <taxon>Clostridia</taxon>
        <taxon>Eubacteriales</taxon>
        <taxon>Clostridiaceae</taxon>
        <taxon>Mordavella</taxon>
    </lineage>
</organism>
<evidence type="ECO:0000256" key="8">
    <source>
        <dbReference type="RuleBase" id="RU363060"/>
    </source>
</evidence>
<feature type="domain" description="V-ATPase proteolipid subunit C-like" evidence="9">
    <location>
        <begin position="96"/>
        <end position="154"/>
    </location>
</feature>
<evidence type="ECO:0000256" key="1">
    <source>
        <dbReference type="ARBA" id="ARBA00004141"/>
    </source>
</evidence>
<feature type="domain" description="V-ATPase proteolipid subunit C-like" evidence="9">
    <location>
        <begin position="14"/>
        <end position="72"/>
    </location>
</feature>
<feature type="transmembrane region" description="Helical" evidence="8">
    <location>
        <begin position="93"/>
        <end position="110"/>
    </location>
</feature>
<dbReference type="Pfam" id="PF00137">
    <property type="entry name" value="ATP-synt_C"/>
    <property type="match status" value="2"/>
</dbReference>
<reference evidence="10" key="1">
    <citation type="submission" date="2020-08" db="EMBL/GenBank/DDBJ databases">
        <authorList>
            <person name="Cejkova D."/>
            <person name="Kubasova T."/>
            <person name="Jahodarova E."/>
            <person name="Rychlik I."/>
        </authorList>
    </citation>
    <scope>NUCLEOTIDE SEQUENCE</scope>
    <source>
        <strain evidence="10">An582</strain>
    </source>
</reference>
<name>A0A938XCW9_9CLOT</name>
<reference evidence="10" key="2">
    <citation type="journal article" date="2021" name="Sci. Rep.">
        <title>The distribution of antibiotic resistance genes in chicken gut microbiota commensals.</title>
        <authorList>
            <person name="Juricova H."/>
            <person name="Matiasovicova J."/>
            <person name="Kubasova T."/>
            <person name="Cejkova D."/>
            <person name="Rychlik I."/>
        </authorList>
    </citation>
    <scope>NUCLEOTIDE SEQUENCE</scope>
    <source>
        <strain evidence="10">An582</strain>
    </source>
</reference>
<dbReference type="InterPro" id="IPR002379">
    <property type="entry name" value="ATPase_proteolipid_c-like_dom"/>
</dbReference>
<evidence type="ECO:0000259" key="9">
    <source>
        <dbReference type="Pfam" id="PF00137"/>
    </source>
</evidence>
<dbReference type="EMBL" id="JACJKS010000009">
    <property type="protein sequence ID" value="MBM6948560.1"/>
    <property type="molecule type" value="Genomic_DNA"/>
</dbReference>